<keyword evidence="1" id="KW-0175">Coiled coil</keyword>
<proteinExistence type="predicted"/>
<evidence type="ECO:0000313" key="4">
    <source>
        <dbReference type="EMBL" id="KAF1012839.1"/>
    </source>
</evidence>
<evidence type="ECO:0000256" key="2">
    <source>
        <dbReference type="SAM" id="MobiDB-lite"/>
    </source>
</evidence>
<gene>
    <name evidence="4" type="ORF">GAK31_03919</name>
</gene>
<comment type="caution">
    <text evidence="4">The sequence shown here is derived from an EMBL/GenBank/DDBJ whole genome shotgun (WGS) entry which is preliminary data.</text>
</comment>
<organism evidence="4 5">
    <name type="scientific">Stenotrophomonas maltophilia</name>
    <name type="common">Pseudomonas maltophilia</name>
    <name type="synonym">Xanthomonas maltophilia</name>
    <dbReference type="NCBI Taxonomy" id="40324"/>
    <lineage>
        <taxon>Bacteria</taxon>
        <taxon>Pseudomonadati</taxon>
        <taxon>Pseudomonadota</taxon>
        <taxon>Gammaproteobacteria</taxon>
        <taxon>Lysobacterales</taxon>
        <taxon>Lysobacteraceae</taxon>
        <taxon>Stenotrophomonas</taxon>
        <taxon>Stenotrophomonas maltophilia group</taxon>
    </lineage>
</organism>
<feature type="coiled-coil region" evidence="1">
    <location>
        <begin position="25"/>
        <end position="52"/>
    </location>
</feature>
<keyword evidence="3" id="KW-0732">Signal</keyword>
<name>A0A7V8FD23_STEMA</name>
<evidence type="ECO:0000256" key="1">
    <source>
        <dbReference type="SAM" id="Coils"/>
    </source>
</evidence>
<evidence type="ECO:0000256" key="3">
    <source>
        <dbReference type="SAM" id="SignalP"/>
    </source>
</evidence>
<dbReference type="AlphaFoldDB" id="A0A7V8FD23"/>
<accession>A0A7V8FD23</accession>
<protein>
    <recommendedName>
        <fullName evidence="6">Porin</fullName>
    </recommendedName>
</protein>
<sequence>MRWAVLSVACMAAGVCTPAWAQDDAQSLRQEMQQLRQTLEAMQRRLDALEQSPPPPALAGATGTPVTPVAAAAAAPAASVQRTPVPGVAPPVLPPRDSVGDPSTAAARPDNAASPTDPDLKGFFAIPGTDTVIRIGGYAKLDAIADTRAAGDQDQFIPSSIPVGGSHSDVANFNMHAKQTRFSFEARRPTTHGNLRFYLENDFYGSSDGYQFRLRHAYGQLGNTYAGYGYSSFMDADSLPDTLDFAGPGGAGYLLVAGVHHNFSLGKGNTLTVAAEKPDTQLVGASSALAAVNRVPDVTVTARMERGWGHLQLGAVGRRLGHDTDAGGDHRLGGGLQLSGSASVGERDLLLFGVLGGRGLARYTADLTGSNMDAVVDADGRLHALDLRGGFVGYTHYWSALWRSNLIYGQLTLQRHAALSADAFRQTRYGVANLIWSPAPSWTMGMEVLYGQLEQQGGSRGDTVRVQGSLQYNFIK</sequence>
<dbReference type="Proteomes" id="UP000487117">
    <property type="component" value="Unassembled WGS sequence"/>
</dbReference>
<dbReference type="EMBL" id="WNDS01000007">
    <property type="protein sequence ID" value="KAF1012839.1"/>
    <property type="molecule type" value="Genomic_DNA"/>
</dbReference>
<feature type="chain" id="PRO_5030794931" description="Porin" evidence="3">
    <location>
        <begin position="22"/>
        <end position="476"/>
    </location>
</feature>
<feature type="region of interest" description="Disordered" evidence="2">
    <location>
        <begin position="76"/>
        <end position="120"/>
    </location>
</feature>
<reference evidence="5" key="1">
    <citation type="journal article" date="2020" name="MBio">
        <title>Horizontal gene transfer to a defensive symbiont with a reduced genome amongst a multipartite beetle microbiome.</title>
        <authorList>
            <person name="Waterworth S.C."/>
            <person name="Florez L.V."/>
            <person name="Rees E.R."/>
            <person name="Hertweck C."/>
            <person name="Kaltenpoth M."/>
            <person name="Kwan J.C."/>
        </authorList>
    </citation>
    <scope>NUCLEOTIDE SEQUENCE [LARGE SCALE GENOMIC DNA]</scope>
</reference>
<feature type="signal peptide" evidence="3">
    <location>
        <begin position="1"/>
        <end position="21"/>
    </location>
</feature>
<dbReference type="Pfam" id="PF19577">
    <property type="entry name" value="DcaP"/>
    <property type="match status" value="1"/>
</dbReference>
<evidence type="ECO:0000313" key="5">
    <source>
        <dbReference type="Proteomes" id="UP000487117"/>
    </source>
</evidence>
<dbReference type="InterPro" id="IPR045748">
    <property type="entry name" value="DcaP"/>
</dbReference>
<evidence type="ECO:0008006" key="6">
    <source>
        <dbReference type="Google" id="ProtNLM"/>
    </source>
</evidence>
<dbReference type="SUPFAM" id="SSF56935">
    <property type="entry name" value="Porins"/>
    <property type="match status" value="1"/>
</dbReference>